<reference evidence="1 2" key="1">
    <citation type="journal article" date="2015" name="J. Virol.">
        <title>Salmon gill poxvirus, the deepest representative of the Chordopoxvirinae.</title>
        <authorList>
            <person name="Gjessing M.C."/>
            <person name="Yutin N."/>
            <person name="Tengs T."/>
            <person name="Senkevich T."/>
            <person name="Koonin E.V."/>
            <person name="Ronning H.P."/>
            <person name="Alarson M."/>
            <person name="Ylving S."/>
            <person name="Lie K.-I."/>
            <person name="Saure B."/>
            <person name="Tran L."/>
            <person name="Moss B."/>
            <person name="Dale O.B."/>
        </authorList>
    </citation>
    <scope>NUCLEOTIDE SEQUENCE [LARGE SCALE GENOMIC DNA]</scope>
    <source>
        <strain evidence="1">2012-04-F277-L3G</strain>
    </source>
</reference>
<sequence length="290" mass="32895">MARENDFTKIQISPEVIRDTTTVLFFTKIEYAPYLFLESCLHSELNKSSSECIFYTRRSHICNSICSYNHIGSNGGMLLGVAIHKFAEWKNIKTYMTKFPNANALCIMPYEEYALSDIDPMSFNVYVIIENMTQLKTPECTEGFNACWELDNNQNLIYSIGTLIQKLKTMTENKSPDYILGLYNGMGIKLLQSANARNPQINKFNSNSLLCFESLKHSVNSFTDHDSLTELLITKIFQGDYHLNTQLLISAMASVLSIIGTMKSKTPGNPTFVACLDFWKVGFNINDIIN</sequence>
<dbReference type="Proteomes" id="UP000105007">
    <property type="component" value="Segment"/>
</dbReference>
<keyword evidence="2" id="KW-1185">Reference proteome</keyword>
<dbReference type="GeneID" id="25392175"/>
<protein>
    <submittedName>
        <fullName evidence="1">Uncharacterized protein</fullName>
    </submittedName>
</protein>
<gene>
    <name evidence="1" type="ORF">SGPV008</name>
</gene>
<dbReference type="RefSeq" id="YP_009162380.1">
    <property type="nucleotide sequence ID" value="NC_027707.1"/>
</dbReference>
<name>A0A0H4Y148_9POXV</name>
<accession>A0A0H4Y148</accession>
<evidence type="ECO:0000313" key="1">
    <source>
        <dbReference type="EMBL" id="AKR04132.1"/>
    </source>
</evidence>
<organism evidence="1 2">
    <name type="scientific">Salmon gill poxvirus</name>
    <dbReference type="NCBI Taxonomy" id="1680908"/>
    <lineage>
        <taxon>Viruses</taxon>
        <taxon>Varidnaviria</taxon>
        <taxon>Bamfordvirae</taxon>
        <taxon>Nucleocytoviricota</taxon>
        <taxon>Pokkesviricetes</taxon>
        <taxon>Chitovirales</taxon>
        <taxon>Poxviridae</taxon>
        <taxon>Chordopoxvirinae</taxon>
        <taxon>Salmonpoxvirus</taxon>
        <taxon>Salmonpoxvirus gillpox</taxon>
        <taxon>Salmon gillpox virus</taxon>
    </lineage>
</organism>
<proteinExistence type="predicted"/>
<dbReference type="KEGG" id="vg:25392175"/>
<dbReference type="EMBL" id="KT159937">
    <property type="protein sequence ID" value="AKR04132.1"/>
    <property type="molecule type" value="Genomic_DNA"/>
</dbReference>
<evidence type="ECO:0000313" key="2">
    <source>
        <dbReference type="Proteomes" id="UP000105007"/>
    </source>
</evidence>